<evidence type="ECO:0000256" key="10">
    <source>
        <dbReference type="ARBA" id="ARBA00047928"/>
    </source>
</evidence>
<comment type="similarity">
    <text evidence="4">In the C-terminal section; belongs to the pectinesterase family.</text>
</comment>
<evidence type="ECO:0000256" key="9">
    <source>
        <dbReference type="ARBA" id="ARBA00023316"/>
    </source>
</evidence>
<evidence type="ECO:0000313" key="15">
    <source>
        <dbReference type="EMBL" id="KAK6147534.1"/>
    </source>
</evidence>
<dbReference type="Proteomes" id="UP001318860">
    <property type="component" value="Unassembled WGS sequence"/>
</dbReference>
<keyword evidence="9" id="KW-0961">Cell wall biogenesis/degradation</keyword>
<dbReference type="InterPro" id="IPR035513">
    <property type="entry name" value="Invertase/methylesterase_inhib"/>
</dbReference>
<comment type="caution">
    <text evidence="15">The sequence shown here is derived from an EMBL/GenBank/DDBJ whole genome shotgun (WGS) entry which is preliminary data.</text>
</comment>
<evidence type="ECO:0000256" key="3">
    <source>
        <dbReference type="ARBA" id="ARBA00006027"/>
    </source>
</evidence>
<keyword evidence="16" id="KW-1185">Reference proteome</keyword>
<dbReference type="EMBL" id="JABTTQ020000010">
    <property type="protein sequence ID" value="KAK6147534.1"/>
    <property type="molecule type" value="Genomic_DNA"/>
</dbReference>
<keyword evidence="13" id="KW-0472">Membrane</keyword>
<evidence type="ECO:0000256" key="13">
    <source>
        <dbReference type="SAM" id="Phobius"/>
    </source>
</evidence>
<dbReference type="Gene3D" id="1.20.140.40">
    <property type="entry name" value="Invertase/pectin methylesterase inhibitor family protein"/>
    <property type="match status" value="1"/>
</dbReference>
<evidence type="ECO:0000256" key="1">
    <source>
        <dbReference type="ARBA" id="ARBA00004613"/>
    </source>
</evidence>
<dbReference type="InterPro" id="IPR033131">
    <property type="entry name" value="Pectinesterase_Asp_AS"/>
</dbReference>
<dbReference type="InterPro" id="IPR011050">
    <property type="entry name" value="Pectin_lyase_fold/virulence"/>
</dbReference>
<dbReference type="SUPFAM" id="SSF101148">
    <property type="entry name" value="Plant invertase/pectin methylesterase inhibitor"/>
    <property type="match status" value="1"/>
</dbReference>
<dbReference type="NCBIfam" id="TIGR01614">
    <property type="entry name" value="PME_inhib"/>
    <property type="match status" value="1"/>
</dbReference>
<accession>A0ABR0WKD2</accession>
<evidence type="ECO:0000256" key="11">
    <source>
        <dbReference type="PROSITE-ProRule" id="PRU10040"/>
    </source>
</evidence>
<comment type="catalytic activity">
    <reaction evidence="10 12">
        <text>[(1-&gt;4)-alpha-D-galacturonosyl methyl ester](n) + n H2O = [(1-&gt;4)-alpha-D-galacturonosyl](n) + n methanol + n H(+)</text>
        <dbReference type="Rhea" id="RHEA:22380"/>
        <dbReference type="Rhea" id="RHEA-COMP:14570"/>
        <dbReference type="Rhea" id="RHEA-COMP:14573"/>
        <dbReference type="ChEBI" id="CHEBI:15377"/>
        <dbReference type="ChEBI" id="CHEBI:15378"/>
        <dbReference type="ChEBI" id="CHEBI:17790"/>
        <dbReference type="ChEBI" id="CHEBI:140522"/>
        <dbReference type="ChEBI" id="CHEBI:140523"/>
        <dbReference type="EC" id="3.1.1.11"/>
    </reaction>
</comment>
<dbReference type="PANTHER" id="PTHR31707">
    <property type="entry name" value="PECTINESTERASE"/>
    <property type="match status" value="1"/>
</dbReference>
<evidence type="ECO:0000256" key="12">
    <source>
        <dbReference type="RuleBase" id="RU000589"/>
    </source>
</evidence>
<keyword evidence="6" id="KW-0964">Secreted</keyword>
<dbReference type="InterPro" id="IPR012334">
    <property type="entry name" value="Pectin_lyas_fold"/>
</dbReference>
<keyword evidence="8 12" id="KW-0063">Aspartyl esterase</keyword>
<evidence type="ECO:0000256" key="6">
    <source>
        <dbReference type="ARBA" id="ARBA00022525"/>
    </source>
</evidence>
<gene>
    <name evidence="15" type="ORF">DH2020_018446</name>
</gene>
<dbReference type="SMART" id="SM00856">
    <property type="entry name" value="PMEI"/>
    <property type="match status" value="1"/>
</dbReference>
<sequence>MAFQDFDQISQRRQAARKQKIRKRIIAAVVSSVVILLLAAACIGVILYKNNQKTASGPKTSIHPPPAAPKPINAAEREVKMACAGTDYTKTCEESLLRTIHNNASVQPKDILKASFAVASEEINKAIKKASDFKFDSPFKKAALEDCLVLLNDAIEELNSSVSSIEGMDLAEISTQTPDINNWLSAVLSYQETCVDGFPEGKEKAAMEKLLKSGKELGSNALAMVSQVFGILSKFQGRGGERKLLGLDGEGYPTWMSRENRRMLKADASLYTPNVTVAKDGSGNFTTISAALNAMPKKYTGRHSQTVLGDGFLAQSIGFRNTAGPEKHQAVALRVQADRSIFVNCRMEGYQDTLYVQTHRQFYRSCYITGTIDFIFGDAAAVFQNCMMYVRKPMESQKNIVTAQGRIDKRQTTGIVIQNCHILADDKLEPEKGKFKSYLGRPWKEYSRTVIMETQIGDLIEPEGWLEWSGDFALSTLYYAEFSNKGAGANTSGRVKWPGYKVIKRDEAMKFTVGPFLQGESWLKNSTVPVRFGFYN</sequence>
<dbReference type="EC" id="3.1.1.11" evidence="5 12"/>
<evidence type="ECO:0000259" key="14">
    <source>
        <dbReference type="SMART" id="SM00856"/>
    </source>
</evidence>
<comment type="similarity">
    <text evidence="3">In the N-terminal section; belongs to the PMEI family.</text>
</comment>
<organism evidence="15 16">
    <name type="scientific">Rehmannia glutinosa</name>
    <name type="common">Chinese foxglove</name>
    <dbReference type="NCBI Taxonomy" id="99300"/>
    <lineage>
        <taxon>Eukaryota</taxon>
        <taxon>Viridiplantae</taxon>
        <taxon>Streptophyta</taxon>
        <taxon>Embryophyta</taxon>
        <taxon>Tracheophyta</taxon>
        <taxon>Spermatophyta</taxon>
        <taxon>Magnoliopsida</taxon>
        <taxon>eudicotyledons</taxon>
        <taxon>Gunneridae</taxon>
        <taxon>Pentapetalae</taxon>
        <taxon>asterids</taxon>
        <taxon>lamiids</taxon>
        <taxon>Lamiales</taxon>
        <taxon>Orobanchaceae</taxon>
        <taxon>Rehmannieae</taxon>
        <taxon>Rehmannia</taxon>
    </lineage>
</organism>
<dbReference type="Pfam" id="PF04043">
    <property type="entry name" value="PMEI"/>
    <property type="match status" value="1"/>
</dbReference>
<dbReference type="SUPFAM" id="SSF51126">
    <property type="entry name" value="Pectin lyase-like"/>
    <property type="match status" value="1"/>
</dbReference>
<comment type="pathway">
    <text evidence="2 12">Glycan metabolism; pectin degradation; 2-dehydro-3-deoxy-D-gluconate from pectin: step 1/5.</text>
</comment>
<evidence type="ECO:0000256" key="5">
    <source>
        <dbReference type="ARBA" id="ARBA00013229"/>
    </source>
</evidence>
<dbReference type="Pfam" id="PF01095">
    <property type="entry name" value="Pectinesterase"/>
    <property type="match status" value="1"/>
</dbReference>
<evidence type="ECO:0000256" key="7">
    <source>
        <dbReference type="ARBA" id="ARBA00022801"/>
    </source>
</evidence>
<reference evidence="15 16" key="1">
    <citation type="journal article" date="2021" name="Comput. Struct. Biotechnol. J.">
        <title>De novo genome assembly of the potent medicinal plant Rehmannia glutinosa using nanopore technology.</title>
        <authorList>
            <person name="Ma L."/>
            <person name="Dong C."/>
            <person name="Song C."/>
            <person name="Wang X."/>
            <person name="Zheng X."/>
            <person name="Niu Y."/>
            <person name="Chen S."/>
            <person name="Feng W."/>
        </authorList>
    </citation>
    <scope>NUCLEOTIDE SEQUENCE [LARGE SCALE GENOMIC DNA]</scope>
    <source>
        <strain evidence="15">DH-2019</strain>
    </source>
</reference>
<feature type="domain" description="Pectinesterase inhibitor" evidence="14">
    <location>
        <begin position="74"/>
        <end position="224"/>
    </location>
</feature>
<evidence type="ECO:0000313" key="16">
    <source>
        <dbReference type="Proteomes" id="UP001318860"/>
    </source>
</evidence>
<proteinExistence type="inferred from homology"/>
<dbReference type="InterPro" id="IPR000070">
    <property type="entry name" value="Pectinesterase_cat"/>
</dbReference>
<dbReference type="Gene3D" id="2.160.20.10">
    <property type="entry name" value="Single-stranded right-handed beta-helix, Pectin lyase-like"/>
    <property type="match status" value="2"/>
</dbReference>
<evidence type="ECO:0000256" key="8">
    <source>
        <dbReference type="ARBA" id="ARBA00023085"/>
    </source>
</evidence>
<comment type="subcellular location">
    <subcellularLocation>
        <location evidence="1">Secreted</location>
    </subcellularLocation>
</comment>
<feature type="active site" evidence="11">
    <location>
        <position position="373"/>
    </location>
</feature>
<evidence type="ECO:0000256" key="2">
    <source>
        <dbReference type="ARBA" id="ARBA00005184"/>
    </source>
</evidence>
<keyword evidence="7 12" id="KW-0378">Hydrolase</keyword>
<keyword evidence="13" id="KW-1133">Transmembrane helix</keyword>
<feature type="transmembrane region" description="Helical" evidence="13">
    <location>
        <begin position="25"/>
        <end position="48"/>
    </location>
</feature>
<protein>
    <recommendedName>
        <fullName evidence="5 12">Pectinesterase</fullName>
        <ecNumber evidence="5 12">3.1.1.11</ecNumber>
    </recommendedName>
</protein>
<evidence type="ECO:0000256" key="4">
    <source>
        <dbReference type="ARBA" id="ARBA00007786"/>
    </source>
</evidence>
<name>A0ABR0WKD2_REHGL</name>
<dbReference type="PROSITE" id="PS00503">
    <property type="entry name" value="PECTINESTERASE_2"/>
    <property type="match status" value="1"/>
</dbReference>
<keyword evidence="13" id="KW-0812">Transmembrane</keyword>
<dbReference type="InterPro" id="IPR006501">
    <property type="entry name" value="Pectinesterase_inhib_dom"/>
</dbReference>
<dbReference type="CDD" id="cd15798">
    <property type="entry name" value="PMEI-like_3"/>
    <property type="match status" value="1"/>
</dbReference>